<reference evidence="2 3" key="1">
    <citation type="submission" date="2014-04" db="EMBL/GenBank/DDBJ databases">
        <authorList>
            <consortium name="DOE Joint Genome Institute"/>
            <person name="Kuo A."/>
            <person name="Kohler A."/>
            <person name="Jargeat P."/>
            <person name="Nagy L.G."/>
            <person name="Floudas D."/>
            <person name="Copeland A."/>
            <person name="Barry K.W."/>
            <person name="Cichocki N."/>
            <person name="Veneault-Fourrey C."/>
            <person name="LaButti K."/>
            <person name="Lindquist E.A."/>
            <person name="Lipzen A."/>
            <person name="Lundell T."/>
            <person name="Morin E."/>
            <person name="Murat C."/>
            <person name="Sun H."/>
            <person name="Tunlid A."/>
            <person name="Henrissat B."/>
            <person name="Grigoriev I.V."/>
            <person name="Hibbett D.S."/>
            <person name="Martin F."/>
            <person name="Nordberg H.P."/>
            <person name="Cantor M.N."/>
            <person name="Hua S.X."/>
        </authorList>
    </citation>
    <scope>NUCLEOTIDE SEQUENCE [LARGE SCALE GENOMIC DNA]</scope>
    <source>
        <strain evidence="2 3">Ve08.2h10</strain>
    </source>
</reference>
<dbReference type="InParanoid" id="A0A0D0CLB9"/>
<dbReference type="EMBL" id="KN827724">
    <property type="protein sequence ID" value="KIK76003.1"/>
    <property type="molecule type" value="Genomic_DNA"/>
</dbReference>
<feature type="compositionally biased region" description="Acidic residues" evidence="1">
    <location>
        <begin position="40"/>
        <end position="58"/>
    </location>
</feature>
<gene>
    <name evidence="2" type="ORF">PAXRUDRAFT_783522</name>
</gene>
<feature type="non-terminal residue" evidence="2">
    <location>
        <position position="1"/>
    </location>
</feature>
<dbReference type="Proteomes" id="UP000054538">
    <property type="component" value="Unassembled WGS sequence"/>
</dbReference>
<proteinExistence type="predicted"/>
<dbReference type="AlphaFoldDB" id="A0A0D0CLB9"/>
<accession>A0A0D0CLB9</accession>
<feature type="region of interest" description="Disordered" evidence="1">
    <location>
        <begin position="18"/>
        <end position="70"/>
    </location>
</feature>
<dbReference type="HOGENOM" id="CLU_177422_0_0_1"/>
<evidence type="ECO:0000313" key="3">
    <source>
        <dbReference type="Proteomes" id="UP000054538"/>
    </source>
</evidence>
<evidence type="ECO:0000256" key="1">
    <source>
        <dbReference type="SAM" id="MobiDB-lite"/>
    </source>
</evidence>
<name>A0A0D0CLB9_9AGAM</name>
<sequence length="70" mass="7872">WVEGRELAKQERWQIGWAKPKLGKLESPMAQPGVEKDNGEEAEQRDDENGDENGDENDNAMRSNGGSEEE</sequence>
<feature type="compositionally biased region" description="Polar residues" evidence="1">
    <location>
        <begin position="60"/>
        <end position="70"/>
    </location>
</feature>
<keyword evidence="3" id="KW-1185">Reference proteome</keyword>
<protein>
    <submittedName>
        <fullName evidence="2">Uncharacterized protein</fullName>
    </submittedName>
</protein>
<evidence type="ECO:0000313" key="2">
    <source>
        <dbReference type="EMBL" id="KIK76003.1"/>
    </source>
</evidence>
<reference evidence="3" key="2">
    <citation type="submission" date="2015-01" db="EMBL/GenBank/DDBJ databases">
        <title>Evolutionary Origins and Diversification of the Mycorrhizal Mutualists.</title>
        <authorList>
            <consortium name="DOE Joint Genome Institute"/>
            <consortium name="Mycorrhizal Genomics Consortium"/>
            <person name="Kohler A."/>
            <person name="Kuo A."/>
            <person name="Nagy L.G."/>
            <person name="Floudas D."/>
            <person name="Copeland A."/>
            <person name="Barry K.W."/>
            <person name="Cichocki N."/>
            <person name="Veneault-Fourrey C."/>
            <person name="LaButti K."/>
            <person name="Lindquist E.A."/>
            <person name="Lipzen A."/>
            <person name="Lundell T."/>
            <person name="Morin E."/>
            <person name="Murat C."/>
            <person name="Riley R."/>
            <person name="Ohm R."/>
            <person name="Sun H."/>
            <person name="Tunlid A."/>
            <person name="Henrissat B."/>
            <person name="Grigoriev I.V."/>
            <person name="Hibbett D.S."/>
            <person name="Martin F."/>
        </authorList>
    </citation>
    <scope>NUCLEOTIDE SEQUENCE [LARGE SCALE GENOMIC DNA]</scope>
    <source>
        <strain evidence="3">Ve08.2h10</strain>
    </source>
</reference>
<organism evidence="2 3">
    <name type="scientific">Paxillus rubicundulus Ve08.2h10</name>
    <dbReference type="NCBI Taxonomy" id="930991"/>
    <lineage>
        <taxon>Eukaryota</taxon>
        <taxon>Fungi</taxon>
        <taxon>Dikarya</taxon>
        <taxon>Basidiomycota</taxon>
        <taxon>Agaricomycotina</taxon>
        <taxon>Agaricomycetes</taxon>
        <taxon>Agaricomycetidae</taxon>
        <taxon>Boletales</taxon>
        <taxon>Paxilineae</taxon>
        <taxon>Paxillaceae</taxon>
        <taxon>Paxillus</taxon>
    </lineage>
</organism>